<protein>
    <submittedName>
        <fullName evidence="4">Golgin candidate 3-like</fullName>
    </submittedName>
</protein>
<dbReference type="RefSeq" id="XP_022329620.1">
    <property type="nucleotide sequence ID" value="XM_022473912.1"/>
</dbReference>
<feature type="coiled-coil region" evidence="1">
    <location>
        <begin position="146"/>
        <end position="241"/>
    </location>
</feature>
<gene>
    <name evidence="4" type="primary">LOC111128335</name>
</gene>
<dbReference type="GeneID" id="111128335"/>
<dbReference type="Gene3D" id="1.10.533.10">
    <property type="entry name" value="Death Domain, Fas"/>
    <property type="match status" value="1"/>
</dbReference>
<organism evidence="3 4">
    <name type="scientific">Crassostrea virginica</name>
    <name type="common">Eastern oyster</name>
    <dbReference type="NCBI Taxonomy" id="6565"/>
    <lineage>
        <taxon>Eukaryota</taxon>
        <taxon>Metazoa</taxon>
        <taxon>Spiralia</taxon>
        <taxon>Lophotrochozoa</taxon>
        <taxon>Mollusca</taxon>
        <taxon>Bivalvia</taxon>
        <taxon>Autobranchia</taxon>
        <taxon>Pteriomorphia</taxon>
        <taxon>Ostreida</taxon>
        <taxon>Ostreoidea</taxon>
        <taxon>Ostreidae</taxon>
        <taxon>Crassostrea</taxon>
    </lineage>
</organism>
<dbReference type="SUPFAM" id="SSF47986">
    <property type="entry name" value="DEATH domain"/>
    <property type="match status" value="1"/>
</dbReference>
<dbReference type="InterPro" id="IPR011029">
    <property type="entry name" value="DEATH-like_dom_sf"/>
</dbReference>
<sequence length="320" mass="36721">MDPVEIRTLKIHSKDIKNNVMVSAFVLQKLQYKGMITKEEREILKKKSDSTEKNLKVVEILKMKEGGFQAFTAALLAEKLNNEPYVTKMKKTLKDLNSKLLGPGQCNQKNQNNDQHLEQKIKKINAYLKKMSKLVLGEDAPFNEETMNAEEVINELEQTRKIVNRKVLPLHKSCEAGKIKFEKEKTDLTSKYEKKLNKLEQSMEGQKKKIASLEEKIEKDKEDQRKKIDELVDQKVKARLRRVDPRITDSESEDESSKATDCNTSTEDLHGTSTDKNIQFNFGGPVQGLYVQISERGINNMKQNKRPLGHMAHMSSTSKK</sequence>
<accession>A0A8B8DPB2</accession>
<evidence type="ECO:0000313" key="4">
    <source>
        <dbReference type="RefSeq" id="XP_022329620.1"/>
    </source>
</evidence>
<feature type="compositionally biased region" description="Polar residues" evidence="2">
    <location>
        <begin position="259"/>
        <end position="276"/>
    </location>
</feature>
<keyword evidence="3" id="KW-1185">Reference proteome</keyword>
<evidence type="ECO:0000313" key="3">
    <source>
        <dbReference type="Proteomes" id="UP000694844"/>
    </source>
</evidence>
<reference evidence="4" key="2">
    <citation type="submission" date="2025-08" db="UniProtKB">
        <authorList>
            <consortium name="RefSeq"/>
        </authorList>
    </citation>
    <scope>IDENTIFICATION</scope>
    <source>
        <tissue evidence="4">Whole sample</tissue>
    </source>
</reference>
<name>A0A8B8DPB2_CRAVI</name>
<feature type="region of interest" description="Disordered" evidence="2">
    <location>
        <begin position="243"/>
        <end position="276"/>
    </location>
</feature>
<proteinExistence type="predicted"/>
<evidence type="ECO:0000256" key="2">
    <source>
        <dbReference type="SAM" id="MobiDB-lite"/>
    </source>
</evidence>
<dbReference type="OrthoDB" id="10540773at2759"/>
<keyword evidence="1" id="KW-0175">Coiled coil</keyword>
<dbReference type="Proteomes" id="UP000694844">
    <property type="component" value="Chromosome 1"/>
</dbReference>
<reference evidence="3" key="1">
    <citation type="submission" date="2024-06" db="UniProtKB">
        <authorList>
            <consortium name="RefSeq"/>
        </authorList>
    </citation>
    <scope>NUCLEOTIDE SEQUENCE [LARGE SCALE GENOMIC DNA]</scope>
</reference>
<dbReference type="CDD" id="cd01671">
    <property type="entry name" value="CARD"/>
    <property type="match status" value="1"/>
</dbReference>
<evidence type="ECO:0000256" key="1">
    <source>
        <dbReference type="SAM" id="Coils"/>
    </source>
</evidence>
<dbReference type="AlphaFoldDB" id="A0A8B8DPB2"/>
<dbReference type="KEGG" id="cvn:111128335"/>